<dbReference type="Pfam" id="PF00121">
    <property type="entry name" value="TIM"/>
    <property type="match status" value="1"/>
</dbReference>
<comment type="caution">
    <text evidence="2">The sequence shown here is derived from an EMBL/GenBank/DDBJ whole genome shotgun (WGS) entry which is preliminary data.</text>
</comment>
<accession>A9DBU2</accession>
<dbReference type="STRING" id="314608.KT99_21424"/>
<sequence>MALRRPMVAGNWKMNGSAELAQELFKKFATKLQDD</sequence>
<evidence type="ECO:0000313" key="3">
    <source>
        <dbReference type="Proteomes" id="UP000005839"/>
    </source>
</evidence>
<protein>
    <submittedName>
        <fullName evidence="2">Triosephosphate isomerase</fullName>
    </submittedName>
</protein>
<dbReference type="GO" id="GO:0004807">
    <property type="term" value="F:triose-phosphate isomerase activity"/>
    <property type="evidence" value="ECO:0007669"/>
    <property type="project" value="InterPro"/>
</dbReference>
<dbReference type="EMBL" id="ABIC01000020">
    <property type="protein sequence ID" value="EDQ00510.1"/>
    <property type="molecule type" value="Genomic_DNA"/>
</dbReference>
<reference evidence="2 3" key="1">
    <citation type="submission" date="2007-10" db="EMBL/GenBank/DDBJ databases">
        <authorList>
            <person name="Yayanos A."/>
            <person name="Ferriera S."/>
            <person name="Johnson J."/>
            <person name="Kravitz S."/>
            <person name="Halpern A."/>
            <person name="Remington K."/>
            <person name="Beeson K."/>
            <person name="Tran B."/>
            <person name="Rogers Y.-H."/>
            <person name="Friedman R."/>
            <person name="Venter J.C."/>
        </authorList>
    </citation>
    <scope>NUCLEOTIDE SEQUENCE [LARGE SCALE GENOMIC DNA]</scope>
    <source>
        <strain evidence="2 3">KT99</strain>
    </source>
</reference>
<dbReference type="AlphaFoldDB" id="A9DBU2"/>
<dbReference type="RefSeq" id="WP_005500001.1">
    <property type="nucleotide sequence ID" value="NZ_ABIC01000020.1"/>
</dbReference>
<organism evidence="2 3">
    <name type="scientific">Shewanella benthica KT99</name>
    <dbReference type="NCBI Taxonomy" id="314608"/>
    <lineage>
        <taxon>Bacteria</taxon>
        <taxon>Pseudomonadati</taxon>
        <taxon>Pseudomonadota</taxon>
        <taxon>Gammaproteobacteria</taxon>
        <taxon>Alteromonadales</taxon>
        <taxon>Shewanellaceae</taxon>
        <taxon>Shewanella</taxon>
    </lineage>
</organism>
<dbReference type="InterPro" id="IPR035990">
    <property type="entry name" value="TIM_sf"/>
</dbReference>
<dbReference type="SUPFAM" id="SSF51351">
    <property type="entry name" value="Triosephosphate isomerase (TIM)"/>
    <property type="match status" value="1"/>
</dbReference>
<dbReference type="PROSITE" id="PS51440">
    <property type="entry name" value="TIM_2"/>
    <property type="match status" value="1"/>
</dbReference>
<feature type="non-terminal residue" evidence="2">
    <location>
        <position position="35"/>
    </location>
</feature>
<evidence type="ECO:0000313" key="2">
    <source>
        <dbReference type="EMBL" id="EDQ00510.1"/>
    </source>
</evidence>
<gene>
    <name evidence="2" type="ORF">KT99_21424</name>
</gene>
<dbReference type="InterPro" id="IPR000652">
    <property type="entry name" value="Triosephosphate_isomerase"/>
</dbReference>
<evidence type="ECO:0000256" key="1">
    <source>
        <dbReference type="ARBA" id="ARBA00023235"/>
    </source>
</evidence>
<dbReference type="Gene3D" id="3.20.20.70">
    <property type="entry name" value="Aldolase class I"/>
    <property type="match status" value="1"/>
</dbReference>
<keyword evidence="3" id="KW-1185">Reference proteome</keyword>
<dbReference type="InterPro" id="IPR013785">
    <property type="entry name" value="Aldolase_TIM"/>
</dbReference>
<name>A9DBU2_9GAMM</name>
<keyword evidence="1 2" id="KW-0413">Isomerase</keyword>
<dbReference type="Proteomes" id="UP000005839">
    <property type="component" value="Unassembled WGS sequence"/>
</dbReference>
<proteinExistence type="predicted"/>